<dbReference type="Proteomes" id="UP000182740">
    <property type="component" value="Unassembled WGS sequence"/>
</dbReference>
<evidence type="ECO:0000313" key="2">
    <source>
        <dbReference type="Proteomes" id="UP000182740"/>
    </source>
</evidence>
<proteinExistence type="predicted"/>
<dbReference type="EMBL" id="FPJG01000006">
    <property type="protein sequence ID" value="SFW67357.1"/>
    <property type="molecule type" value="Genomic_DNA"/>
</dbReference>
<keyword evidence="2" id="KW-1185">Reference proteome</keyword>
<dbReference type="STRING" id="546364.SAMN04489730_2715"/>
<accession>A0A1K1R5R0</accession>
<evidence type="ECO:0000313" key="1">
    <source>
        <dbReference type="EMBL" id="SFW67357.1"/>
    </source>
</evidence>
<reference evidence="2" key="1">
    <citation type="submission" date="2016-11" db="EMBL/GenBank/DDBJ databases">
        <authorList>
            <person name="Varghese N."/>
            <person name="Submissions S."/>
        </authorList>
    </citation>
    <scope>NUCLEOTIDE SEQUENCE [LARGE SCALE GENOMIC DNA]</scope>
    <source>
        <strain evidence="2">DSM 44671</strain>
    </source>
</reference>
<protein>
    <submittedName>
        <fullName evidence="1">Uncharacterized protein</fullName>
    </submittedName>
</protein>
<dbReference type="AlphaFoldDB" id="A0A1K1R5R0"/>
<organism evidence="1 2">
    <name type="scientific">Amycolatopsis australiensis</name>
    <dbReference type="NCBI Taxonomy" id="546364"/>
    <lineage>
        <taxon>Bacteria</taxon>
        <taxon>Bacillati</taxon>
        <taxon>Actinomycetota</taxon>
        <taxon>Actinomycetes</taxon>
        <taxon>Pseudonocardiales</taxon>
        <taxon>Pseudonocardiaceae</taxon>
        <taxon>Amycolatopsis</taxon>
    </lineage>
</organism>
<gene>
    <name evidence="1" type="ORF">SAMN04489730_2715</name>
</gene>
<name>A0A1K1R5R0_9PSEU</name>
<sequence>MAAVAQLKREAGGEIVVHASGHRVFGKTAVRLVGTRTVGKSLVSVRYEIVHGR</sequence>